<organism evidence="1 2">
    <name type="scientific">Phaseolus angularis</name>
    <name type="common">Azuki bean</name>
    <name type="synonym">Vigna angularis</name>
    <dbReference type="NCBI Taxonomy" id="3914"/>
    <lineage>
        <taxon>Eukaryota</taxon>
        <taxon>Viridiplantae</taxon>
        <taxon>Streptophyta</taxon>
        <taxon>Embryophyta</taxon>
        <taxon>Tracheophyta</taxon>
        <taxon>Spermatophyta</taxon>
        <taxon>Magnoliopsida</taxon>
        <taxon>eudicotyledons</taxon>
        <taxon>Gunneridae</taxon>
        <taxon>Pentapetalae</taxon>
        <taxon>rosids</taxon>
        <taxon>fabids</taxon>
        <taxon>Fabales</taxon>
        <taxon>Fabaceae</taxon>
        <taxon>Papilionoideae</taxon>
        <taxon>50 kb inversion clade</taxon>
        <taxon>NPAAA clade</taxon>
        <taxon>indigoferoid/millettioid clade</taxon>
        <taxon>Phaseoleae</taxon>
        <taxon>Vigna</taxon>
    </lineage>
</organism>
<evidence type="ECO:0008006" key="3">
    <source>
        <dbReference type="Google" id="ProtNLM"/>
    </source>
</evidence>
<name>A0A0L9V4K4_PHAAN</name>
<evidence type="ECO:0000313" key="2">
    <source>
        <dbReference type="Proteomes" id="UP000053144"/>
    </source>
</evidence>
<reference evidence="2" key="1">
    <citation type="journal article" date="2015" name="Proc. Natl. Acad. Sci. U.S.A.">
        <title>Genome sequencing of adzuki bean (Vigna angularis) provides insight into high starch and low fat accumulation and domestication.</title>
        <authorList>
            <person name="Yang K."/>
            <person name="Tian Z."/>
            <person name="Chen C."/>
            <person name="Luo L."/>
            <person name="Zhao B."/>
            <person name="Wang Z."/>
            <person name="Yu L."/>
            <person name="Li Y."/>
            <person name="Sun Y."/>
            <person name="Li W."/>
            <person name="Chen Y."/>
            <person name="Li Y."/>
            <person name="Zhang Y."/>
            <person name="Ai D."/>
            <person name="Zhao J."/>
            <person name="Shang C."/>
            <person name="Ma Y."/>
            <person name="Wu B."/>
            <person name="Wang M."/>
            <person name="Gao L."/>
            <person name="Sun D."/>
            <person name="Zhang P."/>
            <person name="Guo F."/>
            <person name="Wang W."/>
            <person name="Li Y."/>
            <person name="Wang J."/>
            <person name="Varshney R.K."/>
            <person name="Wang J."/>
            <person name="Ling H.Q."/>
            <person name="Wan P."/>
        </authorList>
    </citation>
    <scope>NUCLEOTIDE SEQUENCE</scope>
    <source>
        <strain evidence="2">cv. Jingnong 6</strain>
    </source>
</reference>
<dbReference type="EMBL" id="CM003378">
    <property type="protein sequence ID" value="KOM49639.1"/>
    <property type="molecule type" value="Genomic_DNA"/>
</dbReference>
<dbReference type="Proteomes" id="UP000053144">
    <property type="component" value="Chromosome 8"/>
</dbReference>
<dbReference type="AlphaFoldDB" id="A0A0L9V4K4"/>
<protein>
    <recommendedName>
        <fullName evidence="3">Ubiquitin-like protease family profile domain-containing protein</fullName>
    </recommendedName>
</protein>
<evidence type="ECO:0000313" key="1">
    <source>
        <dbReference type="EMBL" id="KOM49639.1"/>
    </source>
</evidence>
<dbReference type="Gramene" id="KOM49639">
    <property type="protein sequence ID" value="KOM49639"/>
    <property type="gene ID" value="LR48_Vigan08g046600"/>
</dbReference>
<gene>
    <name evidence="1" type="ORF">LR48_Vigan08g046600</name>
</gene>
<proteinExistence type="predicted"/>
<sequence length="182" mass="20355">MLRVVVVDIKDSSACVPLPSEEVQTVGQASGNFIIWPARLAKPVLDVSKNTNIFTPPQPQLSPLQQLGAAVVTMENKTIEIDMPPELTCKTATTTLYKANTLSIKNILEASLEAHSRLWGVPSISRKKMQIITPNCRRQLGNYECGYYVMKHMHTNITESWNKIFNDSSPMEAADIEDIRRN</sequence>
<accession>A0A0L9V4K4</accession>